<keyword evidence="1" id="KW-0472">Membrane</keyword>
<sequence>MSDKTSTKLLKVVGVVHIIFAILMLLAFIRFTIAYFDTNNIESMLISTQMSTDTLFPEVLFLKTTLQVRMAIFLASGAMYAVTAYGFFNLKRWLPTLLTIIFTVSVALYFIAGITLLLSEIFYFIWIGILILTWQNKHLFKN</sequence>
<evidence type="ECO:0000313" key="2">
    <source>
        <dbReference type="EMBL" id="MCA9385901.1"/>
    </source>
</evidence>
<reference evidence="2" key="2">
    <citation type="journal article" date="2021" name="Microbiome">
        <title>Successional dynamics and alternative stable states in a saline activated sludge microbial community over 9 years.</title>
        <authorList>
            <person name="Wang Y."/>
            <person name="Ye J."/>
            <person name="Ju F."/>
            <person name="Liu L."/>
            <person name="Boyd J.A."/>
            <person name="Deng Y."/>
            <person name="Parks D.H."/>
            <person name="Jiang X."/>
            <person name="Yin X."/>
            <person name="Woodcroft B.J."/>
            <person name="Tyson G.W."/>
            <person name="Hugenholtz P."/>
            <person name="Polz M.F."/>
            <person name="Zhang T."/>
        </authorList>
    </citation>
    <scope>NUCLEOTIDE SEQUENCE</scope>
    <source>
        <strain evidence="2">HKST-UBA11</strain>
    </source>
</reference>
<dbReference type="AlphaFoldDB" id="A0A955RKL4"/>
<keyword evidence="1" id="KW-1133">Transmembrane helix</keyword>
<feature type="transmembrane region" description="Helical" evidence="1">
    <location>
        <begin position="66"/>
        <end position="88"/>
    </location>
</feature>
<dbReference type="EMBL" id="JAGQLH010000054">
    <property type="protein sequence ID" value="MCA9385901.1"/>
    <property type="molecule type" value="Genomic_DNA"/>
</dbReference>
<proteinExistence type="predicted"/>
<accession>A0A955RKL4</accession>
<evidence type="ECO:0000313" key="3">
    <source>
        <dbReference type="Proteomes" id="UP000754563"/>
    </source>
</evidence>
<comment type="caution">
    <text evidence="2">The sequence shown here is derived from an EMBL/GenBank/DDBJ whole genome shotgun (WGS) entry which is preliminary data.</text>
</comment>
<feature type="transmembrane region" description="Helical" evidence="1">
    <location>
        <begin position="12"/>
        <end position="36"/>
    </location>
</feature>
<feature type="transmembrane region" description="Helical" evidence="1">
    <location>
        <begin position="93"/>
        <end position="111"/>
    </location>
</feature>
<evidence type="ECO:0000256" key="1">
    <source>
        <dbReference type="SAM" id="Phobius"/>
    </source>
</evidence>
<reference evidence="2" key="1">
    <citation type="submission" date="2020-04" db="EMBL/GenBank/DDBJ databases">
        <authorList>
            <person name="Zhang T."/>
        </authorList>
    </citation>
    <scope>NUCLEOTIDE SEQUENCE</scope>
    <source>
        <strain evidence="2">HKST-UBA11</strain>
    </source>
</reference>
<protein>
    <submittedName>
        <fullName evidence="2">Uncharacterized protein</fullName>
    </submittedName>
</protein>
<keyword evidence="1" id="KW-0812">Transmembrane</keyword>
<dbReference type="Proteomes" id="UP000754563">
    <property type="component" value="Unassembled WGS sequence"/>
</dbReference>
<feature type="transmembrane region" description="Helical" evidence="1">
    <location>
        <begin position="117"/>
        <end position="134"/>
    </location>
</feature>
<name>A0A955RKL4_9BACT</name>
<organism evidence="2 3">
    <name type="scientific">Candidatus Dojkabacteria bacterium</name>
    <dbReference type="NCBI Taxonomy" id="2099670"/>
    <lineage>
        <taxon>Bacteria</taxon>
        <taxon>Candidatus Dojkabacteria</taxon>
    </lineage>
</organism>
<gene>
    <name evidence="2" type="ORF">KC717_04610</name>
</gene>